<keyword evidence="2" id="KW-0472">Membrane</keyword>
<sequence length="147" mass="15186">MTLAAFGCSLVLAGCFLAWVPGRRTWFTALGAGTLSGYLLHGFVAQAAKYGGWYEPAWVRGPAGVITAGLLAALVVTALCTPSVRRVFRGVTEPGMAWAFGDRGGGGRAGAHKPSALKKKSAYPGPGAYGSPVTPPHVRRSAGRTAR</sequence>
<feature type="region of interest" description="Disordered" evidence="1">
    <location>
        <begin position="101"/>
        <end position="147"/>
    </location>
</feature>
<evidence type="ECO:0000256" key="2">
    <source>
        <dbReference type="SAM" id="Phobius"/>
    </source>
</evidence>
<evidence type="ECO:0000256" key="1">
    <source>
        <dbReference type="SAM" id="MobiDB-lite"/>
    </source>
</evidence>
<dbReference type="EMBL" id="AP023439">
    <property type="protein sequence ID" value="BCL23574.1"/>
    <property type="molecule type" value="Genomic_DNA"/>
</dbReference>
<protein>
    <submittedName>
        <fullName evidence="3">Uncharacterized protein</fullName>
    </submittedName>
</protein>
<dbReference type="AlphaFoldDB" id="A0A7G1NPC2"/>
<keyword evidence="2" id="KW-1133">Transmembrane helix</keyword>
<evidence type="ECO:0000313" key="3">
    <source>
        <dbReference type="EMBL" id="BCL23574.1"/>
    </source>
</evidence>
<keyword evidence="2" id="KW-0812">Transmembrane</keyword>
<feature type="transmembrane region" description="Helical" evidence="2">
    <location>
        <begin position="27"/>
        <end position="45"/>
    </location>
</feature>
<dbReference type="InterPro" id="IPR052734">
    <property type="entry name" value="Nod_factor_acetyltransferase"/>
</dbReference>
<proteinExistence type="predicted"/>
<dbReference type="Proteomes" id="UP000516373">
    <property type="component" value="Chromosome"/>
</dbReference>
<feature type="transmembrane region" description="Helical" evidence="2">
    <location>
        <begin position="57"/>
        <end position="79"/>
    </location>
</feature>
<reference evidence="3 4" key="1">
    <citation type="journal article" date="2014" name="Int. J. Syst. Evol. Microbiol.">
        <title>Complete genome sequence of Corynebacterium casei LMG S-19264T (=DSM 44701T), isolated from a smear-ripened cheese.</title>
        <authorList>
            <consortium name="US DOE Joint Genome Institute (JGI-PGF)"/>
            <person name="Walter F."/>
            <person name="Albersmeier A."/>
            <person name="Kalinowski J."/>
            <person name="Ruckert C."/>
        </authorList>
    </citation>
    <scope>NUCLEOTIDE SEQUENCE [LARGE SCALE GENOMIC DNA]</scope>
    <source>
        <strain evidence="3 4">JCM 4255</strain>
    </source>
</reference>
<dbReference type="PANTHER" id="PTHR37312:SF1">
    <property type="entry name" value="MEMBRANE-BOUND ACYLTRANSFERASE YKRP-RELATED"/>
    <property type="match status" value="1"/>
</dbReference>
<dbReference type="PANTHER" id="PTHR37312">
    <property type="entry name" value="MEMBRANE-BOUND ACYLTRANSFERASE YKRP-RELATED"/>
    <property type="match status" value="1"/>
</dbReference>
<gene>
    <name evidence="3" type="ORF">GCM10017668_54170</name>
</gene>
<evidence type="ECO:0000313" key="4">
    <source>
        <dbReference type="Proteomes" id="UP000516373"/>
    </source>
</evidence>
<feature type="compositionally biased region" description="Basic residues" evidence="1">
    <location>
        <begin position="137"/>
        <end position="147"/>
    </location>
</feature>
<accession>A0A7G1NPC2</accession>
<name>A0A7G1NPC2_9ACTN</name>
<dbReference type="KEGG" id="stui:GCM10017668_54170"/>
<organism evidence="3 4">
    <name type="scientific">Streptomyces tuirus</name>
    <dbReference type="NCBI Taxonomy" id="68278"/>
    <lineage>
        <taxon>Bacteria</taxon>
        <taxon>Bacillati</taxon>
        <taxon>Actinomycetota</taxon>
        <taxon>Actinomycetes</taxon>
        <taxon>Kitasatosporales</taxon>
        <taxon>Streptomycetaceae</taxon>
        <taxon>Streptomyces</taxon>
    </lineage>
</organism>